<keyword evidence="3" id="KW-1003">Cell membrane</keyword>
<keyword evidence="4 7" id="KW-0812">Transmembrane</keyword>
<protein>
    <submittedName>
        <fullName evidence="8">Biopolymer transporter ExbD</fullName>
    </submittedName>
</protein>
<keyword evidence="7" id="KW-0813">Transport</keyword>
<evidence type="ECO:0000256" key="3">
    <source>
        <dbReference type="ARBA" id="ARBA00022475"/>
    </source>
</evidence>
<keyword evidence="6" id="KW-0472">Membrane</keyword>
<evidence type="ECO:0000256" key="1">
    <source>
        <dbReference type="ARBA" id="ARBA00004162"/>
    </source>
</evidence>
<gene>
    <name evidence="8" type="ORF">KK060_11540</name>
</gene>
<evidence type="ECO:0000256" key="2">
    <source>
        <dbReference type="ARBA" id="ARBA00005811"/>
    </source>
</evidence>
<accession>A0ABS5VR41</accession>
<comment type="similarity">
    <text evidence="2 7">Belongs to the ExbD/TolR family.</text>
</comment>
<dbReference type="PANTHER" id="PTHR30558">
    <property type="entry name" value="EXBD MEMBRANE COMPONENT OF PMF-DRIVEN MACROMOLECULE IMPORT SYSTEM"/>
    <property type="match status" value="1"/>
</dbReference>
<dbReference type="RefSeq" id="WP_254153879.1">
    <property type="nucleotide sequence ID" value="NZ_JAHESD010000022.1"/>
</dbReference>
<dbReference type="EMBL" id="JAHESD010000022">
    <property type="protein sequence ID" value="MBT1703918.1"/>
    <property type="molecule type" value="Genomic_DNA"/>
</dbReference>
<dbReference type="Pfam" id="PF02472">
    <property type="entry name" value="ExbD"/>
    <property type="match status" value="1"/>
</dbReference>
<evidence type="ECO:0000256" key="4">
    <source>
        <dbReference type="ARBA" id="ARBA00022692"/>
    </source>
</evidence>
<dbReference type="InterPro" id="IPR003400">
    <property type="entry name" value="ExbD"/>
</dbReference>
<keyword evidence="5" id="KW-1133">Transmembrane helix</keyword>
<evidence type="ECO:0000313" key="8">
    <source>
        <dbReference type="EMBL" id="MBT1703918.1"/>
    </source>
</evidence>
<keyword evidence="7" id="KW-0653">Protein transport</keyword>
<name>A0ABS5VR41_9BACT</name>
<comment type="subcellular location">
    <subcellularLocation>
        <location evidence="1">Cell membrane</location>
        <topology evidence="1">Single-pass membrane protein</topology>
    </subcellularLocation>
    <subcellularLocation>
        <location evidence="7">Cell membrane</location>
        <topology evidence="7">Single-pass type II membrane protein</topology>
    </subcellularLocation>
</comment>
<organism evidence="8 9">
    <name type="scientific">Chryseosolibacter indicus</name>
    <dbReference type="NCBI Taxonomy" id="2782351"/>
    <lineage>
        <taxon>Bacteria</taxon>
        <taxon>Pseudomonadati</taxon>
        <taxon>Bacteroidota</taxon>
        <taxon>Cytophagia</taxon>
        <taxon>Cytophagales</taxon>
        <taxon>Chryseotaleaceae</taxon>
        <taxon>Chryseosolibacter</taxon>
    </lineage>
</organism>
<proteinExistence type="inferred from homology"/>
<keyword evidence="9" id="KW-1185">Reference proteome</keyword>
<reference evidence="8 9" key="1">
    <citation type="submission" date="2021-05" db="EMBL/GenBank/DDBJ databases">
        <title>A Polyphasic approach of four new species of the genus Ohtaekwangia: Ohtaekwangia histidinii sp. nov., Ohtaekwangia cretensis sp. nov., Ohtaekwangia indiensis sp. nov., Ohtaekwangia reichenbachii sp. nov. from diverse environment.</title>
        <authorList>
            <person name="Octaviana S."/>
        </authorList>
    </citation>
    <scope>NUCLEOTIDE SEQUENCE [LARGE SCALE GENOMIC DNA]</scope>
    <source>
        <strain evidence="8 9">PWU20</strain>
    </source>
</reference>
<evidence type="ECO:0000256" key="5">
    <source>
        <dbReference type="ARBA" id="ARBA00022989"/>
    </source>
</evidence>
<evidence type="ECO:0000256" key="7">
    <source>
        <dbReference type="RuleBase" id="RU003879"/>
    </source>
</evidence>
<dbReference type="Proteomes" id="UP000772618">
    <property type="component" value="Unassembled WGS sequence"/>
</dbReference>
<sequence>MAEINQNKEQKIAGGKVRVKKKSTRIDMTPMVDLAFLLLTFFILTSTFNKPNILQLTMPDKGDPEPINERNILNLALSENNKVYWWMGIDAPVAETNFSKNGVRKVLLEQRSANENLMVLIKPGDDSKYENIVDVLDEMNITNMTRYAIVDFTDHDSDIISKYIQSR</sequence>
<comment type="caution">
    <text evidence="8">The sequence shown here is derived from an EMBL/GenBank/DDBJ whole genome shotgun (WGS) entry which is preliminary data.</text>
</comment>
<dbReference type="PANTHER" id="PTHR30558:SF3">
    <property type="entry name" value="BIOPOLYMER TRANSPORT PROTEIN EXBD-RELATED"/>
    <property type="match status" value="1"/>
</dbReference>
<evidence type="ECO:0000256" key="6">
    <source>
        <dbReference type="ARBA" id="ARBA00023136"/>
    </source>
</evidence>
<evidence type="ECO:0000313" key="9">
    <source>
        <dbReference type="Proteomes" id="UP000772618"/>
    </source>
</evidence>